<sequence length="321" mass="33988">MKKLLKSALVLGAASLILVGCASKGNDSASSDAKHVGILQYVEHESLTAAREGFVEELEELGYKDGDNIVIDYQNAQADQANLQTISESLVKDNDLILGIATPAAQSLTAATTEIPILFTAVTDPVSAKLVDSMEKPGGNATGTSDMSPIDKQVELLQKVMPDVKKVGIMYTTSERNSEVQVEDAKKAFKKAGIETVVKGIASTNDVQDTAKSLMGQTEVLFVPTDNIVASSVTLLGDLSKEMKIPVVGGSADMVPGGVLFSYGADYKELGRQTAKMAAEILEGKKASDLSAEYPNTLKVVVNEEMADILGIDVTSIKEEN</sequence>
<dbReference type="SUPFAM" id="SSF53822">
    <property type="entry name" value="Periplasmic binding protein-like I"/>
    <property type="match status" value="1"/>
</dbReference>
<evidence type="ECO:0000313" key="2">
    <source>
        <dbReference type="EMBL" id="SDB43394.1"/>
    </source>
</evidence>
<keyword evidence="3" id="KW-1185">Reference proteome</keyword>
<feature type="signal peptide" evidence="1">
    <location>
        <begin position="1"/>
        <end position="22"/>
    </location>
</feature>
<proteinExistence type="predicted"/>
<protein>
    <submittedName>
        <fullName evidence="2">ABC-type uncharacterized transport system, substrate-binding protein</fullName>
    </submittedName>
</protein>
<dbReference type="STRING" id="439219.SAMN02910293_02146"/>
<gene>
    <name evidence="2" type="ORF">SAMN02910293_02146</name>
</gene>
<reference evidence="2 3" key="1">
    <citation type="submission" date="2016-10" db="EMBL/GenBank/DDBJ databases">
        <authorList>
            <person name="de Groot N.N."/>
        </authorList>
    </citation>
    <scope>NUCLEOTIDE SEQUENCE [LARGE SCALE GENOMIC DNA]</scope>
    <source>
        <strain evidence="2 3">A-4</strain>
    </source>
</reference>
<dbReference type="InterPro" id="IPR007487">
    <property type="entry name" value="ABC_transpt-TYRBP-like"/>
</dbReference>
<dbReference type="PANTHER" id="PTHR35271">
    <property type="entry name" value="ABC TRANSPORTER, SUBSTRATE-BINDING LIPOPROTEIN-RELATED"/>
    <property type="match status" value="1"/>
</dbReference>
<accession>A0A1G6DE00</accession>
<evidence type="ECO:0000256" key="1">
    <source>
        <dbReference type="SAM" id="SignalP"/>
    </source>
</evidence>
<dbReference type="PROSITE" id="PS51257">
    <property type="entry name" value="PROKAR_LIPOPROTEIN"/>
    <property type="match status" value="1"/>
</dbReference>
<dbReference type="AlphaFoldDB" id="A0A1G6DE00"/>
<dbReference type="Proteomes" id="UP000182508">
    <property type="component" value="Unassembled WGS sequence"/>
</dbReference>
<name>A0A1G6DE00_9STRE</name>
<dbReference type="Gene3D" id="3.40.50.2300">
    <property type="match status" value="2"/>
</dbReference>
<dbReference type="Pfam" id="PF04392">
    <property type="entry name" value="ABC_sub_bind"/>
    <property type="match status" value="1"/>
</dbReference>
<feature type="chain" id="PRO_5039245698" evidence="1">
    <location>
        <begin position="23"/>
        <end position="321"/>
    </location>
</feature>
<evidence type="ECO:0000313" key="3">
    <source>
        <dbReference type="Proteomes" id="UP000182508"/>
    </source>
</evidence>
<dbReference type="eggNOG" id="COG2984">
    <property type="taxonomic scope" value="Bacteria"/>
</dbReference>
<keyword evidence="1" id="KW-0732">Signal</keyword>
<dbReference type="EMBL" id="FMXP01000037">
    <property type="protein sequence ID" value="SDB43394.1"/>
    <property type="molecule type" value="Genomic_DNA"/>
</dbReference>
<organism evidence="2 3">
    <name type="scientific">Streptococcus henryi</name>
    <dbReference type="NCBI Taxonomy" id="439219"/>
    <lineage>
        <taxon>Bacteria</taxon>
        <taxon>Bacillati</taxon>
        <taxon>Bacillota</taxon>
        <taxon>Bacilli</taxon>
        <taxon>Lactobacillales</taxon>
        <taxon>Streptococcaceae</taxon>
        <taxon>Streptococcus</taxon>
    </lineage>
</organism>
<dbReference type="PANTHER" id="PTHR35271:SF1">
    <property type="entry name" value="ABC TRANSPORTER, SUBSTRATE-BINDING LIPOPROTEIN"/>
    <property type="match status" value="1"/>
</dbReference>
<dbReference type="InterPro" id="IPR028082">
    <property type="entry name" value="Peripla_BP_I"/>
</dbReference>
<dbReference type="CDD" id="cd06325">
    <property type="entry name" value="PBP1_ABC_unchar_transporter"/>
    <property type="match status" value="1"/>
</dbReference>
<dbReference type="RefSeq" id="WP_074486633.1">
    <property type="nucleotide sequence ID" value="NZ_FMXP01000037.1"/>
</dbReference>